<evidence type="ECO:0000313" key="2">
    <source>
        <dbReference type="Proteomes" id="UP000234681"/>
    </source>
</evidence>
<name>A6KM22_RAT</name>
<accession>A6KM22</accession>
<evidence type="ECO:0000313" key="1">
    <source>
        <dbReference type="EMBL" id="EDL88730.1"/>
    </source>
</evidence>
<organism evidence="1 2">
    <name type="scientific">Rattus norvegicus</name>
    <name type="common">Rat</name>
    <dbReference type="NCBI Taxonomy" id="10116"/>
    <lineage>
        <taxon>Eukaryota</taxon>
        <taxon>Metazoa</taxon>
        <taxon>Chordata</taxon>
        <taxon>Craniata</taxon>
        <taxon>Vertebrata</taxon>
        <taxon>Euteleostomi</taxon>
        <taxon>Mammalia</taxon>
        <taxon>Eutheria</taxon>
        <taxon>Euarchontoglires</taxon>
        <taxon>Glires</taxon>
        <taxon>Rodentia</taxon>
        <taxon>Myomorpha</taxon>
        <taxon>Muroidea</taxon>
        <taxon>Muridae</taxon>
        <taxon>Murinae</taxon>
        <taxon>Rattus</taxon>
    </lineage>
</organism>
<dbReference type="AlphaFoldDB" id="A6KM22"/>
<protein>
    <submittedName>
        <fullName evidence="1">RCG38565</fullName>
    </submittedName>
</protein>
<dbReference type="EMBL" id="CH474066">
    <property type="protein sequence ID" value="EDL88730.1"/>
    <property type="molecule type" value="Genomic_DNA"/>
</dbReference>
<gene>
    <name evidence="1" type="ORF">rCG_38565</name>
</gene>
<sequence length="36" mass="3991">MLWSKHAPTTAVCVCVCVCVCVTYNSSKHLMEYGLL</sequence>
<proteinExistence type="predicted"/>
<reference evidence="2" key="1">
    <citation type="submission" date="2005-09" db="EMBL/GenBank/DDBJ databases">
        <authorList>
            <person name="Mural R.J."/>
            <person name="Li P.W."/>
            <person name="Adams M.D."/>
            <person name="Amanatides P.G."/>
            <person name="Baden-Tillson H."/>
            <person name="Barnstead M."/>
            <person name="Chin S.H."/>
            <person name="Dew I."/>
            <person name="Evans C.A."/>
            <person name="Ferriera S."/>
            <person name="Flanigan M."/>
            <person name="Fosler C."/>
            <person name="Glodek A."/>
            <person name="Gu Z."/>
            <person name="Holt R.A."/>
            <person name="Jennings D."/>
            <person name="Kraft C.L."/>
            <person name="Lu F."/>
            <person name="Nguyen T."/>
            <person name="Nusskern D.R."/>
            <person name="Pfannkoch C.M."/>
            <person name="Sitter C."/>
            <person name="Sutton G.G."/>
            <person name="Venter J.C."/>
            <person name="Wang Z."/>
            <person name="Woodage T."/>
            <person name="Zheng X.H."/>
            <person name="Zhong F."/>
        </authorList>
    </citation>
    <scope>NUCLEOTIDE SEQUENCE [LARGE SCALE GENOMIC DNA]</scope>
    <source>
        <strain>BN</strain>
        <strain evidence="2">Sprague-Dawley</strain>
    </source>
</reference>
<dbReference type="Proteomes" id="UP000234681">
    <property type="component" value="Chromosome 3"/>
</dbReference>